<evidence type="ECO:0008006" key="4">
    <source>
        <dbReference type="Google" id="ProtNLM"/>
    </source>
</evidence>
<dbReference type="EMBL" id="CP051180">
    <property type="protein sequence ID" value="QIZ77541.1"/>
    <property type="molecule type" value="Genomic_DNA"/>
</dbReference>
<evidence type="ECO:0000313" key="3">
    <source>
        <dbReference type="Proteomes" id="UP000501602"/>
    </source>
</evidence>
<feature type="signal peptide" evidence="1">
    <location>
        <begin position="1"/>
        <end position="19"/>
    </location>
</feature>
<dbReference type="RefSeq" id="WP_168660801.1">
    <property type="nucleotide sequence ID" value="NZ_CP051180.1"/>
</dbReference>
<evidence type="ECO:0000313" key="2">
    <source>
        <dbReference type="EMBL" id="QIZ77541.1"/>
    </source>
</evidence>
<name>A0A6H1UEN0_9GAMM</name>
<keyword evidence="3" id="KW-1185">Reference proteome</keyword>
<dbReference type="PROSITE" id="PS51257">
    <property type="entry name" value="PROKAR_LIPOPROTEIN"/>
    <property type="match status" value="1"/>
</dbReference>
<keyword evidence="1" id="KW-0732">Signal</keyword>
<dbReference type="KEGG" id="fes:HER31_11955"/>
<protein>
    <recommendedName>
        <fullName evidence="4">Lipoprotein</fullName>
    </recommendedName>
</protein>
<dbReference type="Proteomes" id="UP000501602">
    <property type="component" value="Chromosome"/>
</dbReference>
<dbReference type="AlphaFoldDB" id="A0A6H1UEN0"/>
<gene>
    <name evidence="2" type="ORF">HER31_11955</name>
</gene>
<sequence>MRILLAMALLSTLTGCVGLAVGSFGTLEAKKTDFSLNDQRGKLGFSVKEAETYTTEQVVELWGDPDSVAEKGNCTVYSYHDGLSWSGVGAFVGVVPLPLLVPSGKDETKIYFVDGRSVAAVSEYGEVTHAFGYVCGSNECGFNYGAANTEALKNAEVTECSEI</sequence>
<accession>A0A6H1UEN0</accession>
<feature type="chain" id="PRO_5026215236" description="Lipoprotein" evidence="1">
    <location>
        <begin position="20"/>
        <end position="163"/>
    </location>
</feature>
<organism evidence="2 3">
    <name type="scientific">Ferrimonas lipolytica</name>
    <dbReference type="NCBI Taxonomy" id="2724191"/>
    <lineage>
        <taxon>Bacteria</taxon>
        <taxon>Pseudomonadati</taxon>
        <taxon>Pseudomonadota</taxon>
        <taxon>Gammaproteobacteria</taxon>
        <taxon>Alteromonadales</taxon>
        <taxon>Ferrimonadaceae</taxon>
        <taxon>Ferrimonas</taxon>
    </lineage>
</organism>
<evidence type="ECO:0000256" key="1">
    <source>
        <dbReference type="SAM" id="SignalP"/>
    </source>
</evidence>
<reference evidence="2 3" key="1">
    <citation type="submission" date="2020-04" db="EMBL/GenBank/DDBJ databases">
        <title>Ferrimonas sp. S7 isolated from sea water.</title>
        <authorList>
            <person name="Bae S.S."/>
            <person name="Baek K."/>
        </authorList>
    </citation>
    <scope>NUCLEOTIDE SEQUENCE [LARGE SCALE GENOMIC DNA]</scope>
    <source>
        <strain evidence="2 3">S7</strain>
    </source>
</reference>
<proteinExistence type="predicted"/>